<dbReference type="EMBL" id="CP154795">
    <property type="protein sequence ID" value="XAN06376.1"/>
    <property type="molecule type" value="Genomic_DNA"/>
</dbReference>
<keyword evidence="2" id="KW-0238">DNA-binding</keyword>
<dbReference type="PROSITE" id="PS50043">
    <property type="entry name" value="HTH_LUXR_2"/>
    <property type="match status" value="1"/>
</dbReference>
<evidence type="ECO:0000256" key="2">
    <source>
        <dbReference type="ARBA" id="ARBA00023125"/>
    </source>
</evidence>
<dbReference type="SMART" id="SM00421">
    <property type="entry name" value="HTH_LUXR"/>
    <property type="match status" value="1"/>
</dbReference>
<evidence type="ECO:0000256" key="3">
    <source>
        <dbReference type="ARBA" id="ARBA00023163"/>
    </source>
</evidence>
<dbReference type="SUPFAM" id="SSF46894">
    <property type="entry name" value="C-terminal effector domain of the bipartite response regulators"/>
    <property type="match status" value="1"/>
</dbReference>
<evidence type="ECO:0000259" key="4">
    <source>
        <dbReference type="PROSITE" id="PS50043"/>
    </source>
</evidence>
<feature type="domain" description="HTH luxR-type" evidence="4">
    <location>
        <begin position="167"/>
        <end position="232"/>
    </location>
</feature>
<keyword evidence="1" id="KW-0805">Transcription regulation</keyword>
<dbReference type="InterPro" id="IPR039420">
    <property type="entry name" value="WalR-like"/>
</dbReference>
<evidence type="ECO:0000313" key="6">
    <source>
        <dbReference type="Proteomes" id="UP001442841"/>
    </source>
</evidence>
<dbReference type="RefSeq" id="WP_425307806.1">
    <property type="nucleotide sequence ID" value="NZ_CP154795.1"/>
</dbReference>
<keyword evidence="6" id="KW-1185">Reference proteome</keyword>
<keyword evidence="3" id="KW-0804">Transcription</keyword>
<dbReference type="PANTHER" id="PTHR43214:SF24">
    <property type="entry name" value="TRANSCRIPTIONAL REGULATORY PROTEIN NARL-RELATED"/>
    <property type="match status" value="1"/>
</dbReference>
<dbReference type="InterPro" id="IPR016032">
    <property type="entry name" value="Sig_transdc_resp-reg_C-effctor"/>
</dbReference>
<dbReference type="Pfam" id="PF00196">
    <property type="entry name" value="GerE"/>
    <property type="match status" value="1"/>
</dbReference>
<dbReference type="Proteomes" id="UP001442841">
    <property type="component" value="Chromosome"/>
</dbReference>
<dbReference type="InterPro" id="IPR000792">
    <property type="entry name" value="Tscrpt_reg_LuxR_C"/>
</dbReference>
<reference evidence="5 6" key="1">
    <citation type="submission" date="2024-04" db="EMBL/GenBank/DDBJ databases">
        <title>Isolation of an actinomycete strain from pig manure.</title>
        <authorList>
            <person name="Gong T."/>
            <person name="Yu Z."/>
            <person name="An M."/>
            <person name="Wei C."/>
            <person name="Yang W."/>
            <person name="Liu L."/>
        </authorList>
    </citation>
    <scope>NUCLEOTIDE SEQUENCE [LARGE SCALE GENOMIC DNA]</scope>
    <source>
        <strain evidence="5 6">ZF39</strain>
    </source>
</reference>
<protein>
    <submittedName>
        <fullName evidence="5">LuxR C-terminal-related transcriptional regulator</fullName>
    </submittedName>
</protein>
<proteinExistence type="predicted"/>
<gene>
    <name evidence="5" type="ORF">AADG42_03320</name>
</gene>
<organism evidence="5 6">
    <name type="scientific">Ammonicoccus fulvus</name>
    <dbReference type="NCBI Taxonomy" id="3138240"/>
    <lineage>
        <taxon>Bacteria</taxon>
        <taxon>Bacillati</taxon>
        <taxon>Actinomycetota</taxon>
        <taxon>Actinomycetes</taxon>
        <taxon>Propionibacteriales</taxon>
        <taxon>Propionibacteriaceae</taxon>
        <taxon>Ammonicoccus</taxon>
    </lineage>
</organism>
<name>A0ABZ3FK08_9ACTN</name>
<dbReference type="InterPro" id="IPR036388">
    <property type="entry name" value="WH-like_DNA-bd_sf"/>
</dbReference>
<dbReference type="PANTHER" id="PTHR43214">
    <property type="entry name" value="TWO-COMPONENT RESPONSE REGULATOR"/>
    <property type="match status" value="1"/>
</dbReference>
<accession>A0ABZ3FK08</accession>
<evidence type="ECO:0000256" key="1">
    <source>
        <dbReference type="ARBA" id="ARBA00023015"/>
    </source>
</evidence>
<evidence type="ECO:0000313" key="5">
    <source>
        <dbReference type="EMBL" id="XAN06376.1"/>
    </source>
</evidence>
<dbReference type="Gene3D" id="1.10.10.10">
    <property type="entry name" value="Winged helix-like DNA-binding domain superfamily/Winged helix DNA-binding domain"/>
    <property type="match status" value="1"/>
</dbReference>
<sequence>MSATVISPEPPAVDPFLRQFRSACLERAGIDVRFMSGMPAMRRKLSELDGMRASERLSIITRFGPRPQGPSARARATRVLVPPEIATGPTLDHLVALSEEGVDVRLSERATKRLTIVNRKIALVELTGVLGRGEPESVRINNPALIRMAASRFEQIWATAAPLTDTAAITINRFTDRQRRVLEMLADGLTDEQVSRELGLSARSIRSEMACVRQVLGARSRFEAGMKYAELIRA</sequence>
<dbReference type="CDD" id="cd06170">
    <property type="entry name" value="LuxR_C_like"/>
    <property type="match status" value="1"/>
</dbReference>